<accession>A0A7J0CDY2</accession>
<dbReference type="AlphaFoldDB" id="A0A7J0CDY2"/>
<proteinExistence type="predicted"/>
<sequence>MPRLSGACAITSDARVSGVGVMARAGAAGRAPGGGATATAVAGEQQNTIARSTRVRTTAAGARAPLRRRSVRSLSLVIAAIVMVCEDSRNMGSQVRG</sequence>
<dbReference type="EMBL" id="BLWC01000001">
    <property type="protein sequence ID" value="GFN00448.1"/>
    <property type="molecule type" value="Genomic_DNA"/>
</dbReference>
<comment type="caution">
    <text evidence="1">The sequence shown here is derived from an EMBL/GenBank/DDBJ whole genome shotgun (WGS) entry which is preliminary data.</text>
</comment>
<reference evidence="1 2" key="1">
    <citation type="submission" date="2020-05" db="EMBL/GenBank/DDBJ databases">
        <title>Whole genome shotgun sequence of Streptomyces fulvorobeus NBRC 15897.</title>
        <authorList>
            <person name="Komaki H."/>
            <person name="Tamura T."/>
        </authorList>
    </citation>
    <scope>NUCLEOTIDE SEQUENCE [LARGE SCALE GENOMIC DNA]</scope>
    <source>
        <strain evidence="1 2">NBRC 15897</strain>
    </source>
</reference>
<organism evidence="1 2">
    <name type="scientific">Streptomyces fulvorobeus</name>
    <dbReference type="NCBI Taxonomy" id="284028"/>
    <lineage>
        <taxon>Bacteria</taxon>
        <taxon>Bacillati</taxon>
        <taxon>Actinomycetota</taxon>
        <taxon>Actinomycetes</taxon>
        <taxon>Kitasatosporales</taxon>
        <taxon>Streptomycetaceae</taxon>
        <taxon>Streptomyces</taxon>
    </lineage>
</organism>
<keyword evidence="2" id="KW-1185">Reference proteome</keyword>
<gene>
    <name evidence="1" type="ORF">Sfulv_52580</name>
</gene>
<protein>
    <submittedName>
        <fullName evidence="1">Uncharacterized protein</fullName>
    </submittedName>
</protein>
<dbReference type="Proteomes" id="UP000498980">
    <property type="component" value="Unassembled WGS sequence"/>
</dbReference>
<evidence type="ECO:0000313" key="2">
    <source>
        <dbReference type="Proteomes" id="UP000498980"/>
    </source>
</evidence>
<name>A0A7J0CDY2_9ACTN</name>
<evidence type="ECO:0000313" key="1">
    <source>
        <dbReference type="EMBL" id="GFN00448.1"/>
    </source>
</evidence>